<sequence length="244" mass="27785">MEPEFDAEGLFDDDYLYFYQDLIDPRSDAEADQIWDLLGLEPGAELLDLACGHGRLANPLAALGCRVTGLDSAGTFLEHARADAAARGVEVDYRLGDMRELPWTDRFDAVINWFTAFGYFSDEGNREVLAQVHRALRPGGRFAMELNNLANLLPRYQRDVVRTRGEDMAIDEHHLDPVTLRSHVRRTLIRGSERRTVRYSVRLLTAPELRTWLAEAGFREIEILGEDGERLTTDHRRMIVTARA</sequence>
<evidence type="ECO:0000256" key="4">
    <source>
        <dbReference type="ARBA" id="ARBA00022691"/>
    </source>
</evidence>
<name>A0ABT4V0C0_9PSEU</name>
<evidence type="ECO:0000256" key="5">
    <source>
        <dbReference type="ARBA" id="ARBA00023098"/>
    </source>
</evidence>
<dbReference type="Proteomes" id="UP001210380">
    <property type="component" value="Unassembled WGS sequence"/>
</dbReference>
<accession>A0ABT4V0C0</accession>
<evidence type="ECO:0000313" key="7">
    <source>
        <dbReference type="EMBL" id="MDA3626844.1"/>
    </source>
</evidence>
<comment type="similarity">
    <text evidence="1">Belongs to the CFA/CMAS family.</text>
</comment>
<evidence type="ECO:0000256" key="2">
    <source>
        <dbReference type="ARBA" id="ARBA00022603"/>
    </source>
</evidence>
<keyword evidence="8" id="KW-1185">Reference proteome</keyword>
<feature type="domain" description="Methyltransferase" evidence="6">
    <location>
        <begin position="47"/>
        <end position="140"/>
    </location>
</feature>
<dbReference type="GO" id="GO:0008168">
    <property type="term" value="F:methyltransferase activity"/>
    <property type="evidence" value="ECO:0007669"/>
    <property type="project" value="UniProtKB-KW"/>
</dbReference>
<evidence type="ECO:0000313" key="8">
    <source>
        <dbReference type="Proteomes" id="UP001210380"/>
    </source>
</evidence>
<dbReference type="InterPro" id="IPR029063">
    <property type="entry name" value="SAM-dependent_MTases_sf"/>
</dbReference>
<protein>
    <submittedName>
        <fullName evidence="7">Methyltransferase domain-containing protein</fullName>
    </submittedName>
</protein>
<dbReference type="SUPFAM" id="SSF53335">
    <property type="entry name" value="S-adenosyl-L-methionine-dependent methyltransferases"/>
    <property type="match status" value="1"/>
</dbReference>
<dbReference type="EMBL" id="JAQGLA010000020">
    <property type="protein sequence ID" value="MDA3626844.1"/>
    <property type="molecule type" value="Genomic_DNA"/>
</dbReference>
<dbReference type="InterPro" id="IPR041698">
    <property type="entry name" value="Methyltransf_25"/>
</dbReference>
<evidence type="ECO:0000256" key="1">
    <source>
        <dbReference type="ARBA" id="ARBA00010815"/>
    </source>
</evidence>
<keyword evidence="4" id="KW-0949">S-adenosyl-L-methionine</keyword>
<keyword evidence="3" id="KW-0808">Transferase</keyword>
<dbReference type="RefSeq" id="WP_270949459.1">
    <property type="nucleotide sequence ID" value="NZ_JAQGLA010000020.1"/>
</dbReference>
<reference evidence="7 8" key="1">
    <citation type="submission" date="2022-11" db="EMBL/GenBank/DDBJ databases">
        <title>Draft genome sequence of Saccharopolyspora sp. WRP15-2 isolated from rhizosphere soils of wild rice in Thailand.</title>
        <authorList>
            <person name="Duangmal K."/>
            <person name="Kammanee S."/>
            <person name="Muangham S."/>
        </authorList>
    </citation>
    <scope>NUCLEOTIDE SEQUENCE [LARGE SCALE GENOMIC DNA]</scope>
    <source>
        <strain evidence="7 8">WRP15-2</strain>
    </source>
</reference>
<comment type="caution">
    <text evidence="7">The sequence shown here is derived from an EMBL/GenBank/DDBJ whole genome shotgun (WGS) entry which is preliminary data.</text>
</comment>
<dbReference type="GO" id="GO:0032259">
    <property type="term" value="P:methylation"/>
    <property type="evidence" value="ECO:0007669"/>
    <property type="project" value="UniProtKB-KW"/>
</dbReference>
<organism evidence="7 8">
    <name type="scientific">Saccharopolyspora oryzae</name>
    <dbReference type="NCBI Taxonomy" id="2997343"/>
    <lineage>
        <taxon>Bacteria</taxon>
        <taxon>Bacillati</taxon>
        <taxon>Actinomycetota</taxon>
        <taxon>Actinomycetes</taxon>
        <taxon>Pseudonocardiales</taxon>
        <taxon>Pseudonocardiaceae</taxon>
        <taxon>Saccharopolyspora</taxon>
    </lineage>
</organism>
<gene>
    <name evidence="7" type="ORF">OU415_15470</name>
</gene>
<evidence type="ECO:0000259" key="6">
    <source>
        <dbReference type="Pfam" id="PF13649"/>
    </source>
</evidence>
<keyword evidence="5" id="KW-0443">Lipid metabolism</keyword>
<proteinExistence type="inferred from homology"/>
<dbReference type="InterPro" id="IPR050723">
    <property type="entry name" value="CFA/CMAS"/>
</dbReference>
<evidence type="ECO:0000256" key="3">
    <source>
        <dbReference type="ARBA" id="ARBA00022679"/>
    </source>
</evidence>
<dbReference type="CDD" id="cd02440">
    <property type="entry name" value="AdoMet_MTases"/>
    <property type="match status" value="1"/>
</dbReference>
<dbReference type="Gene3D" id="2.20.25.110">
    <property type="entry name" value="S-adenosyl-L-methionine-dependent methyltransferases"/>
    <property type="match status" value="1"/>
</dbReference>
<dbReference type="Gene3D" id="3.40.50.150">
    <property type="entry name" value="Vaccinia Virus protein VP39"/>
    <property type="match status" value="1"/>
</dbReference>
<dbReference type="Pfam" id="PF13649">
    <property type="entry name" value="Methyltransf_25"/>
    <property type="match status" value="1"/>
</dbReference>
<dbReference type="PANTHER" id="PTHR43667">
    <property type="entry name" value="CYCLOPROPANE-FATTY-ACYL-PHOSPHOLIPID SYNTHASE"/>
    <property type="match status" value="1"/>
</dbReference>
<dbReference type="PANTHER" id="PTHR43667:SF1">
    <property type="entry name" value="CYCLOPROPANE-FATTY-ACYL-PHOSPHOLIPID SYNTHASE"/>
    <property type="match status" value="1"/>
</dbReference>
<keyword evidence="2 7" id="KW-0489">Methyltransferase</keyword>